<evidence type="ECO:0000313" key="6">
    <source>
        <dbReference type="Proteomes" id="UP000198734"/>
    </source>
</evidence>
<dbReference type="EMBL" id="FOXU01000001">
    <property type="protein sequence ID" value="SFQ10733.1"/>
    <property type="molecule type" value="Genomic_DNA"/>
</dbReference>
<dbReference type="Proteomes" id="UP000198734">
    <property type="component" value="Unassembled WGS sequence"/>
</dbReference>
<evidence type="ECO:0000313" key="5">
    <source>
        <dbReference type="EMBL" id="SFQ10733.1"/>
    </source>
</evidence>
<dbReference type="STRING" id="126156.SAMN05421670_0959"/>
<keyword evidence="2 3" id="KW-0238">DNA-binding</keyword>
<dbReference type="SUPFAM" id="SSF46689">
    <property type="entry name" value="Homeodomain-like"/>
    <property type="match status" value="1"/>
</dbReference>
<dbReference type="AlphaFoldDB" id="A0A1I5VTL6"/>
<evidence type="ECO:0000256" key="1">
    <source>
        <dbReference type="ARBA" id="ARBA00022491"/>
    </source>
</evidence>
<evidence type="ECO:0000256" key="3">
    <source>
        <dbReference type="PROSITE-ProRule" id="PRU00335"/>
    </source>
</evidence>
<name>A0A1I5VTL6_9BACI</name>
<dbReference type="PANTHER" id="PTHR43479">
    <property type="entry name" value="ACREF/ENVCD OPERON REPRESSOR-RELATED"/>
    <property type="match status" value="1"/>
</dbReference>
<dbReference type="Pfam" id="PF14278">
    <property type="entry name" value="TetR_C_8"/>
    <property type="match status" value="1"/>
</dbReference>
<dbReference type="InterPro" id="IPR009057">
    <property type="entry name" value="Homeodomain-like_sf"/>
</dbReference>
<dbReference type="OrthoDB" id="9810250at2"/>
<keyword evidence="6" id="KW-1185">Reference proteome</keyword>
<dbReference type="GO" id="GO:0003677">
    <property type="term" value="F:DNA binding"/>
    <property type="evidence" value="ECO:0007669"/>
    <property type="project" value="UniProtKB-UniRule"/>
</dbReference>
<evidence type="ECO:0000256" key="2">
    <source>
        <dbReference type="ARBA" id="ARBA00023125"/>
    </source>
</evidence>
<organism evidence="5 6">
    <name type="scientific">Psychrobacillus psychrotolerans</name>
    <dbReference type="NCBI Taxonomy" id="126156"/>
    <lineage>
        <taxon>Bacteria</taxon>
        <taxon>Bacillati</taxon>
        <taxon>Bacillota</taxon>
        <taxon>Bacilli</taxon>
        <taxon>Bacillales</taxon>
        <taxon>Bacillaceae</taxon>
        <taxon>Psychrobacillus</taxon>
    </lineage>
</organism>
<evidence type="ECO:0000259" key="4">
    <source>
        <dbReference type="PROSITE" id="PS50977"/>
    </source>
</evidence>
<accession>A0A1I5VTL6</accession>
<dbReference type="PROSITE" id="PS50977">
    <property type="entry name" value="HTH_TETR_2"/>
    <property type="match status" value="1"/>
</dbReference>
<feature type="DNA-binding region" description="H-T-H motif" evidence="3">
    <location>
        <begin position="32"/>
        <end position="51"/>
    </location>
</feature>
<dbReference type="InterPro" id="IPR039532">
    <property type="entry name" value="TetR_C_Firmicutes"/>
</dbReference>
<dbReference type="InterPro" id="IPR050624">
    <property type="entry name" value="HTH-type_Tx_Regulator"/>
</dbReference>
<reference evidence="5" key="1">
    <citation type="submission" date="2016-10" db="EMBL/GenBank/DDBJ databases">
        <authorList>
            <person name="de Groot N.N."/>
        </authorList>
    </citation>
    <scope>NUCLEOTIDE SEQUENCE [LARGE SCALE GENOMIC DNA]</scope>
    <source>
        <strain evidence="5">DSM 11706</strain>
    </source>
</reference>
<gene>
    <name evidence="5" type="ORF">SAMN05421670_0959</name>
</gene>
<proteinExistence type="predicted"/>
<keyword evidence="1" id="KW-0678">Repressor</keyword>
<protein>
    <submittedName>
        <fullName evidence="5">Transcriptional regulator, TetR family</fullName>
    </submittedName>
</protein>
<dbReference type="Gene3D" id="1.10.357.10">
    <property type="entry name" value="Tetracycline Repressor, domain 2"/>
    <property type="match status" value="1"/>
</dbReference>
<dbReference type="RefSeq" id="WP_093534679.1">
    <property type="nucleotide sequence ID" value="NZ_FOXU01000001.1"/>
</dbReference>
<dbReference type="InterPro" id="IPR001647">
    <property type="entry name" value="HTH_TetR"/>
</dbReference>
<dbReference type="PANTHER" id="PTHR43479:SF7">
    <property type="entry name" value="TETR-FAMILY TRANSCRIPTIONAL REGULATOR"/>
    <property type="match status" value="1"/>
</dbReference>
<dbReference type="Pfam" id="PF00440">
    <property type="entry name" value="TetR_N"/>
    <property type="match status" value="1"/>
</dbReference>
<sequence>MSIYTEKNRKTKKLIQTSFMQIIENKSFEAITVGDITKVAQINRGTFYLHYKDKFDLLDQIEQQLFEDLGNHIDELQKYYSSMQKFEKNQEQLAATLFNSIKMHAPMLKIFLSDRGRAGFHLRFRDAFSEKVRVNLEKNESFHTNLKVPMEYYLSFITSAFLGLIEQWIQNGLDKTPDEMTALYIEIISIIQKNQSGL</sequence>
<feature type="domain" description="HTH tetR-type" evidence="4">
    <location>
        <begin position="9"/>
        <end position="69"/>
    </location>
</feature>